<dbReference type="AlphaFoldDB" id="A0A1G4PL15"/>
<reference evidence="3" key="1">
    <citation type="submission" date="2016-10" db="EMBL/GenBank/DDBJ databases">
        <authorList>
            <person name="Varghese N."/>
            <person name="Submissions S."/>
        </authorList>
    </citation>
    <scope>NUCLEOTIDE SEQUENCE [LARGE SCALE GENOMIC DNA]</scope>
    <source>
        <strain evidence="3">CGMCC 1.3431</strain>
    </source>
</reference>
<dbReference type="STRING" id="260084.SAMN02927928_0471"/>
<evidence type="ECO:0008006" key="4">
    <source>
        <dbReference type="Google" id="ProtNLM"/>
    </source>
</evidence>
<gene>
    <name evidence="2" type="ORF">SAMN02927928_0471</name>
</gene>
<organism evidence="2 3">
    <name type="scientific">Asticcacaulis taihuensis</name>
    <dbReference type="NCBI Taxonomy" id="260084"/>
    <lineage>
        <taxon>Bacteria</taxon>
        <taxon>Pseudomonadati</taxon>
        <taxon>Pseudomonadota</taxon>
        <taxon>Alphaproteobacteria</taxon>
        <taxon>Caulobacterales</taxon>
        <taxon>Caulobacteraceae</taxon>
        <taxon>Asticcacaulis</taxon>
    </lineage>
</organism>
<proteinExistence type="predicted"/>
<feature type="region of interest" description="Disordered" evidence="1">
    <location>
        <begin position="114"/>
        <end position="137"/>
    </location>
</feature>
<keyword evidence="3" id="KW-1185">Reference proteome</keyword>
<evidence type="ECO:0000313" key="3">
    <source>
        <dbReference type="Proteomes" id="UP000199150"/>
    </source>
</evidence>
<evidence type="ECO:0000313" key="2">
    <source>
        <dbReference type="EMBL" id="SCW33044.1"/>
    </source>
</evidence>
<protein>
    <recommendedName>
        <fullName evidence="4">DUF2946 domain-containing protein</fullName>
    </recommendedName>
</protein>
<dbReference type="OrthoDB" id="7173607at2"/>
<evidence type="ECO:0000256" key="1">
    <source>
        <dbReference type="SAM" id="MobiDB-lite"/>
    </source>
</evidence>
<dbReference type="Proteomes" id="UP000199150">
    <property type="component" value="Unassembled WGS sequence"/>
</dbReference>
<dbReference type="RefSeq" id="WP_090643188.1">
    <property type="nucleotide sequence ID" value="NZ_CBCRYE010000001.1"/>
</dbReference>
<dbReference type="EMBL" id="FMTS01000001">
    <property type="protein sequence ID" value="SCW33044.1"/>
    <property type="molecule type" value="Genomic_DNA"/>
</dbReference>
<sequence length="137" mass="14509">MALTFSTGKTTRDSEIRFWTLLAVVMALLTQVLFPPQVMAMPSAHGVQMVLCTSGMDSQPIVDKVVVKSPAKKPGLAGLKCAQCVLASITAITTPPPVFQPAVYTISHADFAPSSRRSPIKARAPPRPHSCGPPSQA</sequence>
<name>A0A1G4PL15_9CAUL</name>
<accession>A0A1G4PL15</accession>